<dbReference type="GO" id="GO:0007155">
    <property type="term" value="P:cell adhesion"/>
    <property type="evidence" value="ECO:0007669"/>
    <property type="project" value="InterPro"/>
</dbReference>
<evidence type="ECO:0000256" key="1">
    <source>
        <dbReference type="ARBA" id="ARBA00004168"/>
    </source>
</evidence>
<evidence type="ECO:0000256" key="3">
    <source>
        <dbReference type="ARBA" id="ARBA00022525"/>
    </source>
</evidence>
<dbReference type="InterPro" id="IPR019931">
    <property type="entry name" value="LPXTG_anchor"/>
</dbReference>
<feature type="region of interest" description="Disordered" evidence="6">
    <location>
        <begin position="616"/>
        <end position="728"/>
    </location>
</feature>
<dbReference type="Gene3D" id="2.60.40.1280">
    <property type="match status" value="1"/>
</dbReference>
<dbReference type="InterPro" id="IPR046022">
    <property type="entry name" value="DUF5979"/>
</dbReference>
<evidence type="ECO:0000256" key="5">
    <source>
        <dbReference type="ARBA" id="ARBA00023088"/>
    </source>
</evidence>
<accession>A0A0F6TCS1</accession>
<dbReference type="PROSITE" id="PS50847">
    <property type="entry name" value="GRAM_POS_ANCHORING"/>
    <property type="match status" value="1"/>
</dbReference>
<protein>
    <recommendedName>
        <fullName evidence="8">Gram-positive cocci surface proteins LPxTG domain-containing protein</fullName>
    </recommendedName>
</protein>
<dbReference type="AlphaFoldDB" id="A0A0F6TCS1"/>
<dbReference type="Gene3D" id="2.60.40.1140">
    <property type="entry name" value="Collagen-binding surface protein Cna, B-type domain"/>
    <property type="match status" value="1"/>
</dbReference>
<keyword evidence="2" id="KW-0134">Cell wall</keyword>
<dbReference type="InterPro" id="IPR011252">
    <property type="entry name" value="Fibrogen-bd_dom1"/>
</dbReference>
<keyword evidence="3" id="KW-0964">Secreted</keyword>
<dbReference type="Pfam" id="PF17961">
    <property type="entry name" value="Big_8"/>
    <property type="match status" value="1"/>
</dbReference>
<evidence type="ECO:0000313" key="9">
    <source>
        <dbReference type="EMBL" id="AKE40324.1"/>
    </source>
</evidence>
<comment type="subcellular location">
    <subcellularLocation>
        <location evidence="1">Secreted</location>
        <location evidence="1">Cell wall</location>
        <topology evidence="1">Peptidoglycan-anchor</topology>
    </subcellularLocation>
</comment>
<proteinExistence type="predicted"/>
<dbReference type="SUPFAM" id="SSF49401">
    <property type="entry name" value="Bacterial adhesins"/>
    <property type="match status" value="1"/>
</dbReference>
<feature type="region of interest" description="Disordered" evidence="6">
    <location>
        <begin position="747"/>
        <end position="787"/>
    </location>
</feature>
<keyword evidence="4" id="KW-0732">Signal</keyword>
<dbReference type="HOGENOM" id="CLU_010359_1_0_11"/>
<gene>
    <name evidence="9" type="ORF">UL82_00410</name>
</gene>
<sequence>MNISVIKRTMSKGVVKNPWLVVLFVLLLVASSIPLATHYTPHAAAQEAPAKSECTGGRWENIKWKDDSPNVQGNTYVGPSGFAEVEFDWKAEPDAKAGDKFEFDLPPQLKAINTGSIALKNYNGEIVATGEWVGNKFIVTLTGFQERHFDVQGKVFLAVAWNTSSSFNGQLDFTGCGSGRLSGKFEKREGGEFHDDSKIGEYRGYDEKNKVHTIQWSVGIDPKKHQNEATGRRVVVTDTAPKNWKFACSGKYADGYAPVYVSSFVKNAQGKIESYRHAIYAANGQVGGGTRYGFTDVTQDDGFNQQNTYLYELRCSENQVSVTFPYGLSEAAAPVLTLTAYTEQKPQPGSIVTNKATIDSKEVQGHVRFPTAGGLGFGRKGGFTVEKIVLGTEEDKKQDYKFDYECKDPQGKTQQKGSTSIKDEEFRHIDNLEKGWICTVKENVSEAQKKGRKLTVSWVAFGHKTGVKSIRSGSEIEFTVDDKFQEAIHVVVTNKFESERGQFTLFKEVKDQDARKALKGKEFTFDWKCTTPDNKIAKEGRVKLGNGKGTVIDDLPLDSYCTIKETDIQQIEGYTHSLKWLINGEPKSEDPIEVIPRSKDAAEPLIVTAINEYTPVVPPVPPTTETTTEPVPPTTETTTTTEPAPTTETTTTTEPTPTTSSSTMIPTTEPTPTTATTTTTEPAPTTSSTTTTTEPVPTTSTTQPVPTTSSSTPTTTTTTSSEPIVPTTTHQVPPIIPIPIPIPIPPAPQPVPPVTTQVTPPVPSTPVTQSSTPAPSGKTQPGTGRSGLANTGASVNLIALLALLLAMIGGLIVFYTRGRRRS</sequence>
<evidence type="ECO:0000313" key="10">
    <source>
        <dbReference type="Proteomes" id="UP000033457"/>
    </source>
</evidence>
<keyword evidence="10" id="KW-1185">Reference proteome</keyword>
<dbReference type="InterPro" id="IPR041171">
    <property type="entry name" value="SDR_Ig"/>
</dbReference>
<reference evidence="9 10" key="1">
    <citation type="journal article" date="2015" name="Genome Announc.">
        <title>Complete Genome Sequence of Corynebacterium kutscheri DSM 20755, a Corynebacterial Type Strain with Remarkably Low G+C Content of Chromosomal DNA.</title>
        <authorList>
            <person name="Ruckert C."/>
            <person name="Albersmeier A."/>
            <person name="Winkler A."/>
            <person name="Tauch A."/>
        </authorList>
    </citation>
    <scope>NUCLEOTIDE SEQUENCE [LARGE SCALE GENOMIC DNA]</scope>
    <source>
        <strain evidence="9 10">DSM 20755</strain>
    </source>
</reference>
<feature type="domain" description="Gram-positive cocci surface proteins LPxTG" evidence="8">
    <location>
        <begin position="788"/>
        <end position="822"/>
    </location>
</feature>
<dbReference type="Proteomes" id="UP000033457">
    <property type="component" value="Chromosome"/>
</dbReference>
<feature type="compositionally biased region" description="Polar residues" evidence="6">
    <location>
        <begin position="777"/>
        <end position="787"/>
    </location>
</feature>
<dbReference type="Pfam" id="PF19407">
    <property type="entry name" value="DUF5979"/>
    <property type="match status" value="2"/>
</dbReference>
<organism evidence="9 10">
    <name type="scientific">Corynebacterium kutscheri</name>
    <dbReference type="NCBI Taxonomy" id="35755"/>
    <lineage>
        <taxon>Bacteria</taxon>
        <taxon>Bacillati</taxon>
        <taxon>Actinomycetota</taxon>
        <taxon>Actinomycetes</taxon>
        <taxon>Mycobacteriales</taxon>
        <taxon>Corynebacteriaceae</taxon>
        <taxon>Corynebacterium</taxon>
    </lineage>
</organism>
<dbReference type="EMBL" id="CP011312">
    <property type="protein sequence ID" value="AKE40324.1"/>
    <property type="molecule type" value="Genomic_DNA"/>
</dbReference>
<evidence type="ECO:0000256" key="6">
    <source>
        <dbReference type="SAM" id="MobiDB-lite"/>
    </source>
</evidence>
<evidence type="ECO:0000256" key="2">
    <source>
        <dbReference type="ARBA" id="ARBA00022512"/>
    </source>
</evidence>
<evidence type="ECO:0000256" key="4">
    <source>
        <dbReference type="ARBA" id="ARBA00022729"/>
    </source>
</evidence>
<keyword evidence="5" id="KW-0572">Peptidoglycan-anchor</keyword>
<evidence type="ECO:0000256" key="7">
    <source>
        <dbReference type="SAM" id="Phobius"/>
    </source>
</evidence>
<feature type="transmembrane region" description="Helical" evidence="7">
    <location>
        <begin position="795"/>
        <end position="816"/>
    </location>
</feature>
<keyword evidence="7" id="KW-0812">Transmembrane</keyword>
<keyword evidence="7" id="KW-1133">Transmembrane helix</keyword>
<name>A0A0F6TCS1_9CORY</name>
<keyword evidence="7" id="KW-0472">Membrane</keyword>
<dbReference type="KEGG" id="cku:UL82_00410"/>
<dbReference type="InterPro" id="IPR008966">
    <property type="entry name" value="Adhesion_dom_sf"/>
</dbReference>
<feature type="compositionally biased region" description="Low complexity" evidence="6">
    <location>
        <begin position="754"/>
        <end position="776"/>
    </location>
</feature>
<evidence type="ECO:0000259" key="8">
    <source>
        <dbReference type="PROSITE" id="PS50847"/>
    </source>
</evidence>
<feature type="compositionally biased region" description="Low complexity" evidence="6">
    <location>
        <begin position="623"/>
        <end position="728"/>
    </location>
</feature>
<dbReference type="STRING" id="35755.UL82_00410"/>